<evidence type="ECO:0000256" key="3">
    <source>
        <dbReference type="ARBA" id="ARBA00022729"/>
    </source>
</evidence>
<evidence type="ECO:0000313" key="8">
    <source>
        <dbReference type="Proteomes" id="UP001159363"/>
    </source>
</evidence>
<reference evidence="7 8" key="1">
    <citation type="submission" date="2023-02" db="EMBL/GenBank/DDBJ databases">
        <title>LHISI_Scaffold_Assembly.</title>
        <authorList>
            <person name="Stuart O.P."/>
            <person name="Cleave R."/>
            <person name="Magrath M.J.L."/>
            <person name="Mikheyev A.S."/>
        </authorList>
    </citation>
    <scope>NUCLEOTIDE SEQUENCE [LARGE SCALE GENOMIC DNA]</scope>
    <source>
        <strain evidence="7">Daus_M_001</strain>
        <tissue evidence="7">Leg muscle</tissue>
    </source>
</reference>
<feature type="region of interest" description="Disordered" evidence="5">
    <location>
        <begin position="1"/>
        <end position="24"/>
    </location>
</feature>
<accession>A0ABQ9ICH0</accession>
<evidence type="ECO:0000256" key="1">
    <source>
        <dbReference type="ARBA" id="ARBA00004240"/>
    </source>
</evidence>
<feature type="compositionally biased region" description="Acidic residues" evidence="5">
    <location>
        <begin position="7"/>
        <end position="20"/>
    </location>
</feature>
<dbReference type="EMBL" id="JARBHB010000002">
    <property type="protein sequence ID" value="KAJ8894364.1"/>
    <property type="molecule type" value="Genomic_DNA"/>
</dbReference>
<comment type="caution">
    <text evidence="7">The sequence shown here is derived from an EMBL/GenBank/DDBJ whole genome shotgun (WGS) entry which is preliminary data.</text>
</comment>
<evidence type="ECO:0000259" key="6">
    <source>
        <dbReference type="Pfam" id="PF19444"/>
    </source>
</evidence>
<gene>
    <name evidence="7" type="ORF">PR048_007015</name>
</gene>
<evidence type="ECO:0000256" key="4">
    <source>
        <dbReference type="ARBA" id="ARBA00022824"/>
    </source>
</evidence>
<protein>
    <recommendedName>
        <fullName evidence="6">MTP large subunit lipid-binding domain-containing protein</fullName>
    </recommendedName>
</protein>
<organism evidence="7 8">
    <name type="scientific">Dryococelus australis</name>
    <dbReference type="NCBI Taxonomy" id="614101"/>
    <lineage>
        <taxon>Eukaryota</taxon>
        <taxon>Metazoa</taxon>
        <taxon>Ecdysozoa</taxon>
        <taxon>Arthropoda</taxon>
        <taxon>Hexapoda</taxon>
        <taxon>Insecta</taxon>
        <taxon>Pterygota</taxon>
        <taxon>Neoptera</taxon>
        <taxon>Polyneoptera</taxon>
        <taxon>Phasmatodea</taxon>
        <taxon>Verophasmatodea</taxon>
        <taxon>Anareolatae</taxon>
        <taxon>Phasmatidae</taxon>
        <taxon>Eurycanthinae</taxon>
        <taxon>Dryococelus</taxon>
    </lineage>
</organism>
<evidence type="ECO:0000256" key="2">
    <source>
        <dbReference type="ARBA" id="ARBA00022448"/>
    </source>
</evidence>
<keyword evidence="8" id="KW-1185">Reference proteome</keyword>
<name>A0ABQ9ICH0_9NEOP</name>
<sequence length="75" mass="8046">MGALISSDEDGPPDADEPEESANAGMEVVALGVQVRPFVFFNGQGDLMGHVWSGTASEKTPAFQVYTECFIHMLL</sequence>
<evidence type="ECO:0000256" key="5">
    <source>
        <dbReference type="SAM" id="MobiDB-lite"/>
    </source>
</evidence>
<dbReference type="PANTHER" id="PTHR13024">
    <property type="entry name" value="MICROSOMAL TRIGLYCERIDE TRANSFER PROTEIN, LARGE SUBUNIT"/>
    <property type="match status" value="1"/>
</dbReference>
<keyword evidence="4" id="KW-0256">Endoplasmic reticulum</keyword>
<evidence type="ECO:0000313" key="7">
    <source>
        <dbReference type="EMBL" id="KAJ8894364.1"/>
    </source>
</evidence>
<dbReference type="PANTHER" id="PTHR13024:SF0">
    <property type="entry name" value="MICROSOMAL TRIACYLGLYCEROL TRANSFER PROTEIN"/>
    <property type="match status" value="1"/>
</dbReference>
<dbReference type="InterPro" id="IPR039988">
    <property type="entry name" value="MTTP"/>
</dbReference>
<keyword evidence="2" id="KW-0813">Transport</keyword>
<dbReference type="Pfam" id="PF19444">
    <property type="entry name" value="MTP_lip_bd"/>
    <property type="match status" value="1"/>
</dbReference>
<proteinExistence type="predicted"/>
<comment type="subcellular location">
    <subcellularLocation>
        <location evidence="1">Endoplasmic reticulum</location>
    </subcellularLocation>
</comment>
<dbReference type="Proteomes" id="UP001159363">
    <property type="component" value="Chromosome 2"/>
</dbReference>
<feature type="domain" description="MTP large subunit lipid-binding" evidence="6">
    <location>
        <begin position="13"/>
        <end position="55"/>
    </location>
</feature>
<dbReference type="InterPro" id="IPR045811">
    <property type="entry name" value="MTP_lip-bd"/>
</dbReference>
<keyword evidence="3" id="KW-0732">Signal</keyword>